<accession>A0ABS5KXM5</accession>
<proteinExistence type="predicted"/>
<feature type="transmembrane region" description="Helical" evidence="7">
    <location>
        <begin position="57"/>
        <end position="76"/>
    </location>
</feature>
<feature type="transmembrane region" description="Helical" evidence="7">
    <location>
        <begin position="358"/>
        <end position="380"/>
    </location>
</feature>
<dbReference type="PROSITE" id="PS51257">
    <property type="entry name" value="PROKAR_LIPOPROTEIN"/>
    <property type="match status" value="1"/>
</dbReference>
<dbReference type="PANTHER" id="PTHR23511:SF34">
    <property type="entry name" value="SYNAPTIC VESICLE GLYCOPROTEIN 2"/>
    <property type="match status" value="1"/>
</dbReference>
<keyword evidence="3 7" id="KW-0812">Transmembrane</keyword>
<feature type="transmembrane region" description="Helical" evidence="7">
    <location>
        <begin position="148"/>
        <end position="168"/>
    </location>
</feature>
<dbReference type="EMBL" id="JAAFYZ010000115">
    <property type="protein sequence ID" value="MBS2550801.1"/>
    <property type="molecule type" value="Genomic_DNA"/>
</dbReference>
<feature type="transmembrane region" description="Helical" evidence="7">
    <location>
        <begin position="518"/>
        <end position="540"/>
    </location>
</feature>
<feature type="transmembrane region" description="Helical" evidence="7">
    <location>
        <begin position="207"/>
        <end position="225"/>
    </location>
</feature>
<feature type="transmembrane region" description="Helical" evidence="7">
    <location>
        <begin position="105"/>
        <end position="128"/>
    </location>
</feature>
<dbReference type="PROSITE" id="PS00217">
    <property type="entry name" value="SUGAR_TRANSPORT_2"/>
    <property type="match status" value="1"/>
</dbReference>
<evidence type="ECO:0000256" key="4">
    <source>
        <dbReference type="ARBA" id="ARBA00022989"/>
    </source>
</evidence>
<keyword evidence="2" id="KW-0813">Transport</keyword>
<dbReference type="InterPro" id="IPR005829">
    <property type="entry name" value="Sugar_transporter_CS"/>
</dbReference>
<feature type="transmembrane region" description="Helical" evidence="7">
    <location>
        <begin position="264"/>
        <end position="285"/>
    </location>
</feature>
<feature type="transmembrane region" description="Helical" evidence="7">
    <location>
        <begin position="429"/>
        <end position="447"/>
    </location>
</feature>
<comment type="caution">
    <text evidence="9">The sequence shown here is derived from an EMBL/GenBank/DDBJ whole genome shotgun (WGS) entry which is preliminary data.</text>
</comment>
<dbReference type="SUPFAM" id="SSF103473">
    <property type="entry name" value="MFS general substrate transporter"/>
    <property type="match status" value="1"/>
</dbReference>
<sequence>MANTSARGGAVRGFEHPVAFWAGTAACSIGVLLHLPMYYSARHMGYQMSGMSPDAPMVTGMTLILAGLPLVLYGLLPRRSGELARTAARVRVRPLDDAPLRAQHVILLMVMAVAVTIDVMKPATLSFITPGVAKEYHLLPTNKHSHTTVAWLPLFGIGGTVLGSWLWGSLGDRIGRRASIMFAGILFVSTSICGTMPSFGWNLVMCLLMGIGAGGMLPVAFTLLSETMPKRHRGWTMMLVGGEVAAAYVLVSSLSAWLTPHYSWRIMWLIGLPTGLLLIALNRWIPESPRYLITRGRVEEAEAVMARYGAVVSTVPAPEAGPGLAADTAPTDPAPTGPGLEADPASHRGSVIDFVRRPMLGTSIAIALLGLGVGLVTYGFQQWVPTNIQRLGYSAVASDYVVRNAALIGLPLTILAAWMYGVLGSRRTIIAFCVLTAATLIGFVVAGDSLAHNRLLLSVLLVVPLSGTSSLAAVAVGYAAEVYPTRVRTRGAGLAAGMTKLGGVLILAVVVARATVPSIAQTAVIGAVPLAAAILAFWWIGAETKGRSLEAIAGEELVGEPV</sequence>
<gene>
    <name evidence="9" type="ORF">KGQ19_28405</name>
</gene>
<evidence type="ECO:0000259" key="8">
    <source>
        <dbReference type="PROSITE" id="PS50850"/>
    </source>
</evidence>
<feature type="transmembrane region" description="Helical" evidence="7">
    <location>
        <begin position="237"/>
        <end position="258"/>
    </location>
</feature>
<dbReference type="InterPro" id="IPR011701">
    <property type="entry name" value="MFS"/>
</dbReference>
<dbReference type="Proteomes" id="UP000730482">
    <property type="component" value="Unassembled WGS sequence"/>
</dbReference>
<evidence type="ECO:0000313" key="10">
    <source>
        <dbReference type="Proteomes" id="UP000730482"/>
    </source>
</evidence>
<keyword evidence="10" id="KW-1185">Reference proteome</keyword>
<feature type="domain" description="Major facilitator superfamily (MFS) profile" evidence="8">
    <location>
        <begin position="107"/>
        <end position="545"/>
    </location>
</feature>
<evidence type="ECO:0000256" key="3">
    <source>
        <dbReference type="ARBA" id="ARBA00022692"/>
    </source>
</evidence>
<feature type="transmembrane region" description="Helical" evidence="7">
    <location>
        <begin position="18"/>
        <end position="37"/>
    </location>
</feature>
<name>A0ABS5KXM5_9ACTN</name>
<dbReference type="RefSeq" id="WP_212014353.1">
    <property type="nucleotide sequence ID" value="NZ_JAAFYZ010000115.1"/>
</dbReference>
<dbReference type="Pfam" id="PF07690">
    <property type="entry name" value="MFS_1"/>
    <property type="match status" value="1"/>
</dbReference>
<dbReference type="PROSITE" id="PS50850">
    <property type="entry name" value="MFS"/>
    <property type="match status" value="1"/>
</dbReference>
<organism evidence="9 10">
    <name type="scientific">Catenulispora pinistramenti</name>
    <dbReference type="NCBI Taxonomy" id="2705254"/>
    <lineage>
        <taxon>Bacteria</taxon>
        <taxon>Bacillati</taxon>
        <taxon>Actinomycetota</taxon>
        <taxon>Actinomycetes</taxon>
        <taxon>Catenulisporales</taxon>
        <taxon>Catenulisporaceae</taxon>
        <taxon>Catenulispora</taxon>
    </lineage>
</organism>
<reference evidence="9 10" key="1">
    <citation type="submission" date="2020-02" db="EMBL/GenBank/DDBJ databases">
        <title>Acidophilic actinobacteria isolated from forest soil.</title>
        <authorList>
            <person name="Golinska P."/>
        </authorList>
    </citation>
    <scope>NUCLEOTIDE SEQUENCE [LARGE SCALE GENOMIC DNA]</scope>
    <source>
        <strain evidence="9 10">NL8</strain>
    </source>
</reference>
<dbReference type="InterPro" id="IPR036259">
    <property type="entry name" value="MFS_trans_sf"/>
</dbReference>
<feature type="compositionally biased region" description="Low complexity" evidence="6">
    <location>
        <begin position="322"/>
        <end position="331"/>
    </location>
</feature>
<evidence type="ECO:0000256" key="6">
    <source>
        <dbReference type="SAM" id="MobiDB-lite"/>
    </source>
</evidence>
<feature type="region of interest" description="Disordered" evidence="6">
    <location>
        <begin position="322"/>
        <end position="343"/>
    </location>
</feature>
<keyword evidence="5 7" id="KW-0472">Membrane</keyword>
<feature type="transmembrane region" description="Helical" evidence="7">
    <location>
        <begin position="180"/>
        <end position="201"/>
    </location>
</feature>
<keyword evidence="4 7" id="KW-1133">Transmembrane helix</keyword>
<feature type="transmembrane region" description="Helical" evidence="7">
    <location>
        <begin position="400"/>
        <end position="422"/>
    </location>
</feature>
<evidence type="ECO:0000256" key="5">
    <source>
        <dbReference type="ARBA" id="ARBA00023136"/>
    </source>
</evidence>
<feature type="transmembrane region" description="Helical" evidence="7">
    <location>
        <begin position="492"/>
        <end position="512"/>
    </location>
</feature>
<dbReference type="Gene3D" id="1.20.1250.20">
    <property type="entry name" value="MFS general substrate transporter like domains"/>
    <property type="match status" value="1"/>
</dbReference>
<comment type="subcellular location">
    <subcellularLocation>
        <location evidence="1">Cell membrane</location>
        <topology evidence="1">Multi-pass membrane protein</topology>
    </subcellularLocation>
</comment>
<evidence type="ECO:0000256" key="7">
    <source>
        <dbReference type="SAM" id="Phobius"/>
    </source>
</evidence>
<evidence type="ECO:0000256" key="2">
    <source>
        <dbReference type="ARBA" id="ARBA00022448"/>
    </source>
</evidence>
<evidence type="ECO:0000256" key="1">
    <source>
        <dbReference type="ARBA" id="ARBA00004651"/>
    </source>
</evidence>
<dbReference type="InterPro" id="IPR020846">
    <property type="entry name" value="MFS_dom"/>
</dbReference>
<evidence type="ECO:0000313" key="9">
    <source>
        <dbReference type="EMBL" id="MBS2550801.1"/>
    </source>
</evidence>
<feature type="transmembrane region" description="Helical" evidence="7">
    <location>
        <begin position="459"/>
        <end position="480"/>
    </location>
</feature>
<dbReference type="PANTHER" id="PTHR23511">
    <property type="entry name" value="SYNAPTIC VESICLE GLYCOPROTEIN 2"/>
    <property type="match status" value="1"/>
</dbReference>
<protein>
    <submittedName>
        <fullName evidence="9">MFS transporter</fullName>
    </submittedName>
</protein>